<keyword evidence="2" id="KW-0963">Cytoplasm</keyword>
<organism evidence="6 8">
    <name type="scientific">Corynebacterium singulare</name>
    <dbReference type="NCBI Taxonomy" id="161899"/>
    <lineage>
        <taxon>Bacteria</taxon>
        <taxon>Bacillati</taxon>
        <taxon>Actinomycetota</taxon>
        <taxon>Actinomycetes</taxon>
        <taxon>Mycobacteriales</taxon>
        <taxon>Corynebacteriaceae</taxon>
        <taxon>Corynebacterium</taxon>
    </lineage>
</organism>
<dbReference type="Pfam" id="PF00313">
    <property type="entry name" value="CSD"/>
    <property type="match status" value="1"/>
</dbReference>
<accession>A0A0B6F042</accession>
<dbReference type="FunFam" id="2.40.50.140:FF:000006">
    <property type="entry name" value="Cold shock protein CspC"/>
    <property type="match status" value="1"/>
</dbReference>
<evidence type="ECO:0000313" key="9">
    <source>
        <dbReference type="Proteomes" id="UP001521911"/>
    </source>
</evidence>
<dbReference type="InterPro" id="IPR011129">
    <property type="entry name" value="CSD"/>
</dbReference>
<dbReference type="SUPFAM" id="SSF50249">
    <property type="entry name" value="Nucleic acid-binding proteins"/>
    <property type="match status" value="1"/>
</dbReference>
<dbReference type="EMBL" id="JAKRDF010000007">
    <property type="protein sequence ID" value="MCG7276253.1"/>
    <property type="molecule type" value="Genomic_DNA"/>
</dbReference>
<dbReference type="InterPro" id="IPR019844">
    <property type="entry name" value="CSD_CS"/>
</dbReference>
<dbReference type="KEGG" id="csx:CSING_01345"/>
<dbReference type="Proteomes" id="UP000031890">
    <property type="component" value="Chromosome"/>
</dbReference>
<protein>
    <recommendedName>
        <fullName evidence="3">Probable cold shock protein A</fullName>
    </recommendedName>
</protein>
<keyword evidence="9" id="KW-1185">Reference proteome</keyword>
<evidence type="ECO:0000256" key="1">
    <source>
        <dbReference type="ARBA" id="ARBA00004496"/>
    </source>
</evidence>
<evidence type="ECO:0000313" key="8">
    <source>
        <dbReference type="Proteomes" id="UP000031890"/>
    </source>
</evidence>
<evidence type="ECO:0000313" key="7">
    <source>
        <dbReference type="EMBL" id="MCG7276253.1"/>
    </source>
</evidence>
<dbReference type="PROSITE" id="PS51857">
    <property type="entry name" value="CSD_2"/>
    <property type="match status" value="1"/>
</dbReference>
<dbReference type="GO" id="GO:0005737">
    <property type="term" value="C:cytoplasm"/>
    <property type="evidence" value="ECO:0007669"/>
    <property type="project" value="UniProtKB-SubCell"/>
</dbReference>
<evidence type="ECO:0000259" key="5">
    <source>
        <dbReference type="PROSITE" id="PS51857"/>
    </source>
</evidence>
<dbReference type="Gene3D" id="2.40.50.140">
    <property type="entry name" value="Nucleic acid-binding proteins"/>
    <property type="match status" value="1"/>
</dbReference>
<proteinExistence type="predicted"/>
<dbReference type="PROSITE" id="PS00352">
    <property type="entry name" value="CSD_1"/>
    <property type="match status" value="1"/>
</dbReference>
<dbReference type="OrthoDB" id="7477356at2"/>
<dbReference type="RefSeq" id="WP_042529013.1">
    <property type="nucleotide sequence ID" value="NZ_CP010827.1"/>
</dbReference>
<evidence type="ECO:0000256" key="2">
    <source>
        <dbReference type="ARBA" id="ARBA00022490"/>
    </source>
</evidence>
<dbReference type="InterPro" id="IPR002059">
    <property type="entry name" value="CSP_DNA-bd"/>
</dbReference>
<evidence type="ECO:0000256" key="3">
    <source>
        <dbReference type="ARBA" id="ARBA00070951"/>
    </source>
</evidence>
<reference evidence="6 8" key="1">
    <citation type="journal article" date="2015" name="Genome Announc.">
        <title>Complete Genome Sequence and Annotation of Corynebacterium singulare DSM 44357, Isolated from a Human Semen Specimen.</title>
        <authorList>
            <person name="Merten M."/>
            <person name="Brinkrolf K."/>
            <person name="Albersmeier A."/>
            <person name="Kutter Y."/>
            <person name="Ruckert C."/>
            <person name="Tauch A."/>
        </authorList>
    </citation>
    <scope>NUCLEOTIDE SEQUENCE [LARGE SCALE GENOMIC DNA]</scope>
    <source>
        <strain evidence="6">IBS B52218</strain>
    </source>
</reference>
<dbReference type="InterPro" id="IPR012340">
    <property type="entry name" value="NA-bd_OB-fold"/>
</dbReference>
<dbReference type="SMART" id="SM00357">
    <property type="entry name" value="CSP"/>
    <property type="match status" value="1"/>
</dbReference>
<dbReference type="EMBL" id="CP010827">
    <property type="protein sequence ID" value="AJI77830.1"/>
    <property type="molecule type" value="Genomic_DNA"/>
</dbReference>
<dbReference type="PIRSF" id="PIRSF002599">
    <property type="entry name" value="Cold_shock_A"/>
    <property type="match status" value="1"/>
</dbReference>
<dbReference type="CDD" id="cd04458">
    <property type="entry name" value="CSP_CDS"/>
    <property type="match status" value="1"/>
</dbReference>
<sequence length="67" mass="7323">MAYGTVKFFNAEKGYGFIEQEDGSGDLFVHYTEIQGSGFRTLADNQRVSFEVGEGPKGPQATNVETV</sequence>
<dbReference type="STRING" id="161899.CSING_01345"/>
<gene>
    <name evidence="6" type="ORF">CSING_01345</name>
    <name evidence="7" type="ORF">MHK08_07195</name>
</gene>
<dbReference type="HOGENOM" id="CLU_117621_0_3_11"/>
<dbReference type="AlphaFoldDB" id="A0A0B6F042"/>
<evidence type="ECO:0000313" key="6">
    <source>
        <dbReference type="EMBL" id="AJI77830.1"/>
    </source>
</evidence>
<dbReference type="Proteomes" id="UP001521911">
    <property type="component" value="Unassembled WGS sequence"/>
</dbReference>
<comment type="subcellular location">
    <subcellularLocation>
        <location evidence="1 4">Cytoplasm</location>
    </subcellularLocation>
</comment>
<reference evidence="7 9" key="2">
    <citation type="submission" date="2022-02" db="EMBL/GenBank/DDBJ databases">
        <title>Uncovering new skin microbiome diversity through culturing and metagenomics.</title>
        <authorList>
            <person name="Conlan S."/>
            <person name="Deming C."/>
            <person name="Nisc Comparative Sequencing Program N."/>
            <person name="Segre J.A."/>
        </authorList>
    </citation>
    <scope>NUCLEOTIDE SEQUENCE [LARGE SCALE GENOMIC DNA]</scope>
    <source>
        <strain evidence="7 9">ACRQV</strain>
    </source>
</reference>
<evidence type="ECO:0000256" key="4">
    <source>
        <dbReference type="RuleBase" id="RU000408"/>
    </source>
</evidence>
<dbReference type="PANTHER" id="PTHR11544">
    <property type="entry name" value="COLD SHOCK DOMAIN CONTAINING PROTEINS"/>
    <property type="match status" value="1"/>
</dbReference>
<dbReference type="InterPro" id="IPR050181">
    <property type="entry name" value="Cold_shock_domain"/>
</dbReference>
<dbReference type="PRINTS" id="PR00050">
    <property type="entry name" value="COLDSHOCK"/>
</dbReference>
<feature type="domain" description="CSD" evidence="5">
    <location>
        <begin position="1"/>
        <end position="66"/>
    </location>
</feature>
<keyword evidence="6" id="KW-0238">DNA-binding</keyword>
<dbReference type="InterPro" id="IPR012156">
    <property type="entry name" value="Cold_shock_CspA"/>
</dbReference>
<dbReference type="GO" id="GO:0003677">
    <property type="term" value="F:DNA binding"/>
    <property type="evidence" value="ECO:0007669"/>
    <property type="project" value="UniProtKB-KW"/>
</dbReference>
<name>A0A0B6F042_9CORY</name>